<dbReference type="SUPFAM" id="SSF55166">
    <property type="entry name" value="Hedgehog/DD-peptidase"/>
    <property type="match status" value="1"/>
</dbReference>
<gene>
    <name evidence="3" type="ORF">E5672_02415</name>
</gene>
<dbReference type="RefSeq" id="WP_136780761.1">
    <property type="nucleotide sequence ID" value="NZ_SWCO01000001.1"/>
</dbReference>
<feature type="chain" id="PRO_5020520438" description="Peptidase M15A C-terminal domain-containing protein" evidence="1">
    <location>
        <begin position="23"/>
        <end position="324"/>
    </location>
</feature>
<dbReference type="AlphaFoldDB" id="A0A4U0ZFW3"/>
<dbReference type="Gene3D" id="3.30.1380.10">
    <property type="match status" value="1"/>
</dbReference>
<feature type="signal peptide" evidence="1">
    <location>
        <begin position="1"/>
        <end position="22"/>
    </location>
</feature>
<dbReference type="Proteomes" id="UP000305471">
    <property type="component" value="Unassembled WGS sequence"/>
</dbReference>
<dbReference type="InterPro" id="IPR013230">
    <property type="entry name" value="Peptidase_M15A_C"/>
</dbReference>
<comment type="caution">
    <text evidence="3">The sequence shown here is derived from an EMBL/GenBank/DDBJ whole genome shotgun (WGS) entry which is preliminary data.</text>
</comment>
<dbReference type="InterPro" id="IPR009045">
    <property type="entry name" value="Zn_M74/Hedgehog-like"/>
</dbReference>
<evidence type="ECO:0000256" key="1">
    <source>
        <dbReference type="SAM" id="SignalP"/>
    </source>
</evidence>
<organism evidence="3 4">
    <name type="scientific">Alteromonas portus</name>
    <dbReference type="NCBI Taxonomy" id="2565549"/>
    <lineage>
        <taxon>Bacteria</taxon>
        <taxon>Pseudomonadati</taxon>
        <taxon>Pseudomonadota</taxon>
        <taxon>Gammaproteobacteria</taxon>
        <taxon>Alteromonadales</taxon>
        <taxon>Alteromonadaceae</taxon>
        <taxon>Alteromonas/Salinimonas group</taxon>
        <taxon>Alteromonas</taxon>
    </lineage>
</organism>
<protein>
    <recommendedName>
        <fullName evidence="2">Peptidase M15A C-terminal domain-containing protein</fullName>
    </recommendedName>
</protein>
<dbReference type="Pfam" id="PF08291">
    <property type="entry name" value="Peptidase_M15_3"/>
    <property type="match status" value="1"/>
</dbReference>
<dbReference type="OrthoDB" id="5242612at2"/>
<evidence type="ECO:0000313" key="4">
    <source>
        <dbReference type="Proteomes" id="UP000305471"/>
    </source>
</evidence>
<evidence type="ECO:0000259" key="2">
    <source>
        <dbReference type="Pfam" id="PF08291"/>
    </source>
</evidence>
<evidence type="ECO:0000313" key="3">
    <source>
        <dbReference type="EMBL" id="TKB04968.1"/>
    </source>
</evidence>
<reference evidence="3 4" key="1">
    <citation type="submission" date="2019-04" db="EMBL/GenBank/DDBJ databases">
        <title>Alteromonas portus sp. nov., an alginate lyase-excreting marine bacterium.</title>
        <authorList>
            <person name="Huang H."/>
            <person name="Mo K."/>
            <person name="Bao S."/>
        </authorList>
    </citation>
    <scope>NUCLEOTIDE SEQUENCE [LARGE SCALE GENOMIC DNA]</scope>
    <source>
        <strain evidence="3 4">HB161718</strain>
    </source>
</reference>
<accession>A0A4U0ZFW3</accession>
<proteinExistence type="predicted"/>
<sequence length="324" mass="35842">MHKCLLLLAALLTAAHASEAFSFDNSMLNSKLVINGNTVPYPIFSIFVMPNKTFTVEYENKSHSGSFQFHYANGEAFKTNSNLPLTRGNLGKAPIMAPKEPGYYLLKATNKQTDEIATLNVFVMTSMEKVDKTGKLNGYTIGKYPEKPLKDNPIYLPPPGLIEVLPEQASIRLSPNFTLGQFLSKQQQGFPKYVHLRAGLLLKLEKILYTLNEEGHAVEGLTIMSGYRTPYYNKAIGNVQYSRHVWGGAADFYIDQSPKDGIMDDLNKDGVVNRDDAVWLADFISNMSKQGAFGPRVGGLGIYGSNAAHGPFVHVDVRGTLARW</sequence>
<keyword evidence="4" id="KW-1185">Reference proteome</keyword>
<feature type="domain" description="Peptidase M15A C-terminal" evidence="2">
    <location>
        <begin position="220"/>
        <end position="259"/>
    </location>
</feature>
<keyword evidence="1" id="KW-0732">Signal</keyword>
<name>A0A4U0ZFW3_9ALTE</name>
<dbReference type="EMBL" id="SWCO01000001">
    <property type="protein sequence ID" value="TKB04968.1"/>
    <property type="molecule type" value="Genomic_DNA"/>
</dbReference>